<protein>
    <recommendedName>
        <fullName evidence="3">Cadherin domain-containing protein</fullName>
    </recommendedName>
</protein>
<name>A0ABQ1N206_9BACT</name>
<keyword evidence="2" id="KW-1185">Reference proteome</keyword>
<organism evidence="1 2">
    <name type="scientific">Marivirga lumbricoides</name>
    <dbReference type="NCBI Taxonomy" id="1046115"/>
    <lineage>
        <taxon>Bacteria</taxon>
        <taxon>Pseudomonadati</taxon>
        <taxon>Bacteroidota</taxon>
        <taxon>Cytophagia</taxon>
        <taxon>Cytophagales</taxon>
        <taxon>Marivirgaceae</taxon>
        <taxon>Marivirga</taxon>
    </lineage>
</organism>
<accession>A0ABQ1N206</accession>
<dbReference type="Proteomes" id="UP000636010">
    <property type="component" value="Unassembled WGS sequence"/>
</dbReference>
<evidence type="ECO:0008006" key="3">
    <source>
        <dbReference type="Google" id="ProtNLM"/>
    </source>
</evidence>
<proteinExistence type="predicted"/>
<dbReference type="EMBL" id="BMEC01000015">
    <property type="protein sequence ID" value="GGC51447.1"/>
    <property type="molecule type" value="Genomic_DNA"/>
</dbReference>
<evidence type="ECO:0000313" key="2">
    <source>
        <dbReference type="Proteomes" id="UP000636010"/>
    </source>
</evidence>
<sequence>MKKQIQSLLLISIFLGMSANLLLAIPPNISKTFYNTYLEALENSPFSKNKSFEKRAYIASGTIKEGARQVSPGARDKKSLPPTGYFVNIDQPSINLANQTAVSFTISDAEVGATFNYTFTSDGVGGGGSGGSGGTVSGSGTITATEQQITGIDLTSLDDGTVTLMLTLTSGGETGDPVTDNETKDTVEPEGYTVSIDQNLINSTNEDEVSFTFDNAEVGASYNYTFTSSGGAGSVSNTGFINSLTEQVTGIDLSTLADGIITLSVTLTDIGNNTGDPADDTVTKDATAPTGYTVSIDQNPINASNENEVSFTFAGAEVGSNYDYTFTSSGGGGSVTGSGTINTATDQITNIDLSSLADGTITLTVTLTDTNNNTGDEATDTAIKDTVAPAGYSVTIDQSLIVVANEEAVS</sequence>
<reference evidence="2" key="1">
    <citation type="journal article" date="2019" name="Int. J. Syst. Evol. Microbiol.">
        <title>The Global Catalogue of Microorganisms (GCM) 10K type strain sequencing project: providing services to taxonomists for standard genome sequencing and annotation.</title>
        <authorList>
            <consortium name="The Broad Institute Genomics Platform"/>
            <consortium name="The Broad Institute Genome Sequencing Center for Infectious Disease"/>
            <person name="Wu L."/>
            <person name="Ma J."/>
        </authorList>
    </citation>
    <scope>NUCLEOTIDE SEQUENCE [LARGE SCALE GENOMIC DNA]</scope>
    <source>
        <strain evidence="2">CGMCC 1.10832</strain>
    </source>
</reference>
<comment type="caution">
    <text evidence="1">The sequence shown here is derived from an EMBL/GenBank/DDBJ whole genome shotgun (WGS) entry which is preliminary data.</text>
</comment>
<dbReference type="RefSeq" id="WP_188467244.1">
    <property type="nucleotide sequence ID" value="NZ_BAABHU010000015.1"/>
</dbReference>
<gene>
    <name evidence="1" type="ORF">GCM10011506_41470</name>
</gene>
<evidence type="ECO:0000313" key="1">
    <source>
        <dbReference type="EMBL" id="GGC51447.1"/>
    </source>
</evidence>